<feature type="coiled-coil region" evidence="1">
    <location>
        <begin position="54"/>
        <end position="84"/>
    </location>
</feature>
<dbReference type="AlphaFoldDB" id="A0A336MUQ3"/>
<organism evidence="2">
    <name type="scientific">Culicoides sonorensis</name>
    <name type="common">Biting midge</name>
    <dbReference type="NCBI Taxonomy" id="179676"/>
    <lineage>
        <taxon>Eukaryota</taxon>
        <taxon>Metazoa</taxon>
        <taxon>Ecdysozoa</taxon>
        <taxon>Arthropoda</taxon>
        <taxon>Hexapoda</taxon>
        <taxon>Insecta</taxon>
        <taxon>Pterygota</taxon>
        <taxon>Neoptera</taxon>
        <taxon>Endopterygota</taxon>
        <taxon>Diptera</taxon>
        <taxon>Nematocera</taxon>
        <taxon>Chironomoidea</taxon>
        <taxon>Ceratopogonidae</taxon>
        <taxon>Ceratopogoninae</taxon>
        <taxon>Culicoides</taxon>
        <taxon>Monoculicoides</taxon>
    </lineage>
</organism>
<name>A0A336MUQ3_CULSO</name>
<evidence type="ECO:0000313" key="2">
    <source>
        <dbReference type="EMBL" id="SSX31977.1"/>
    </source>
</evidence>
<protein>
    <submittedName>
        <fullName evidence="2">CSON004284 protein</fullName>
    </submittedName>
</protein>
<feature type="coiled-coil region" evidence="1">
    <location>
        <begin position="115"/>
        <end position="233"/>
    </location>
</feature>
<keyword evidence="1" id="KW-0175">Coiled coil</keyword>
<feature type="coiled-coil region" evidence="1">
    <location>
        <begin position="538"/>
        <end position="572"/>
    </location>
</feature>
<feature type="coiled-coil region" evidence="1">
    <location>
        <begin position="363"/>
        <end position="479"/>
    </location>
</feature>
<gene>
    <name evidence="2" type="primary">CSON004284</name>
</gene>
<dbReference type="EMBL" id="UFQT01001844">
    <property type="protein sequence ID" value="SSX31977.1"/>
    <property type="molecule type" value="Genomic_DNA"/>
</dbReference>
<proteinExistence type="predicted"/>
<dbReference type="OMA" id="NICQEND"/>
<feature type="coiled-coil region" evidence="1">
    <location>
        <begin position="802"/>
        <end position="829"/>
    </location>
</feature>
<feature type="coiled-coil region" evidence="1">
    <location>
        <begin position="1033"/>
        <end position="1109"/>
    </location>
</feature>
<feature type="coiled-coil region" evidence="1">
    <location>
        <begin position="601"/>
        <end position="670"/>
    </location>
</feature>
<sequence>MFVEEAGLIGAMLNRTLLIKQMINSNNSDNDNLGDGAKELNDFYSKSSLQEQQIMDEKLSNKRLENEVENLKQKEMENDMMNMKKLADARLKEINQLVTETCTLKNDNNHISFRATELNSDISILKKELIEAEKIRLLIETEKKKMEEKLVDYNQDKDKVQHLMCQIQREKDEVCLKMTSINRKNENLSSEVLRYKQKLEQASQINRRLNLNIEELIKQNESKQSGIEKLEKSVFLLEETIRTLGSEKNSAEERLCDSLSTIDERGKKIIQLETQLKEQTLNSENIAKLLNATRKEQNQSEKNLMNLKIKFTSDISKLENDFIKKLEKLKLLIDDNIKHYNIEKSQLQDFSEKRLQQALSDIEKQKNIELEKSNSKINLLQEQLKDFIQQHEEALIREENEKQSIIHSIQKEKHQLVEHLNQAIQNLENERVNHSKSKREAMCQQDQNKKLVSSLKEEILISKNEVENLKLQIEDLKHSSNIQNSKFKDEKDKLFRDLSELKTLLKLELIDGLRKDLMDSRKQLTEVSLERSSFAETSKKLKENLKQLESYINELKNNIEDNINKIKTLEISKNNICQENDTLLKSVKEQELEAIKAKTSLTHIQEENEKLKNSLAEKEVLERELRLRLNTETEERDRLAHQLIHATKQITDLEQLLNTTRQELHRAVCQANQDRNKWNKFECGLQNQYDETRLNEQKLQDKKHNLEICLADATQQIQELKAQISYIENKNGMLEKDKTFLCEKTQLLEAKLSSLCRMLWRICGIQPDGSIIMPRHNVQQVECNSNETGVCIFEIEQASLGMKALMHYINELEREQEILQNKLSTAEKKLLHSIEQEKRIENKVCKIQSLLNNTQQEKINIETKYAQKLIALKNIESILQTKIDEIRTLHGNKNELEYAYHELNLEKKHCEDHIAQYRQTISCLENENITLKQELSQIEAQLSKTDLKKTTLEEDMQHHIILLQDKNKALEFLQEKVDSQSKFISSLEECCDKMKLTIDQLKCKAEQAVILESQYKVEIKKLQKINTTNENIISTDQEKLNQVQESLINSENERRVLNERLEASHKLNSELKRLNQSIQFQLQKYQEQISNLEVQKSKIESQLKLLRWRNDDDSNTFNFNQGAINANGIENQPTKAGTYLKSGLKQVINKFAYID</sequence>
<accession>A0A336MUQ3</accession>
<feature type="coiled-coil region" evidence="1">
    <location>
        <begin position="696"/>
        <end position="737"/>
    </location>
</feature>
<evidence type="ECO:0000256" key="1">
    <source>
        <dbReference type="SAM" id="Coils"/>
    </source>
</evidence>
<reference evidence="2" key="1">
    <citation type="submission" date="2018-07" db="EMBL/GenBank/DDBJ databases">
        <authorList>
            <person name="Quirk P.G."/>
            <person name="Krulwich T.A."/>
        </authorList>
    </citation>
    <scope>NUCLEOTIDE SEQUENCE</scope>
</reference>
<feature type="coiled-coil region" evidence="1">
    <location>
        <begin position="907"/>
        <end position="955"/>
    </location>
</feature>
<dbReference type="VEuPathDB" id="VectorBase:CSON004284"/>